<proteinExistence type="predicted"/>
<protein>
    <submittedName>
        <fullName evidence="1">FAD-binding domain-containing protein</fullName>
    </submittedName>
</protein>
<keyword evidence="2" id="KW-1185">Reference proteome</keyword>
<evidence type="ECO:0000313" key="1">
    <source>
        <dbReference type="EMBL" id="KAI0063733.1"/>
    </source>
</evidence>
<gene>
    <name evidence="1" type="ORF">BV25DRAFT_1934446</name>
</gene>
<reference evidence="1" key="2">
    <citation type="journal article" date="2022" name="New Phytol.">
        <title>Evolutionary transition to the ectomycorrhizal habit in the genomes of a hyperdiverse lineage of mushroom-forming fungi.</title>
        <authorList>
            <person name="Looney B."/>
            <person name="Miyauchi S."/>
            <person name="Morin E."/>
            <person name="Drula E."/>
            <person name="Courty P.E."/>
            <person name="Kohler A."/>
            <person name="Kuo A."/>
            <person name="LaButti K."/>
            <person name="Pangilinan J."/>
            <person name="Lipzen A."/>
            <person name="Riley R."/>
            <person name="Andreopoulos W."/>
            <person name="He G."/>
            <person name="Johnson J."/>
            <person name="Nolan M."/>
            <person name="Tritt A."/>
            <person name="Barry K.W."/>
            <person name="Grigoriev I.V."/>
            <person name="Nagy L.G."/>
            <person name="Hibbett D."/>
            <person name="Henrissat B."/>
            <person name="Matheny P.B."/>
            <person name="Labbe J."/>
            <person name="Martin F.M."/>
        </authorList>
    </citation>
    <scope>NUCLEOTIDE SEQUENCE</scope>
    <source>
        <strain evidence="1">HHB10654</strain>
    </source>
</reference>
<name>A0ACB8T4P0_9AGAM</name>
<sequence length="495" mass="52679">MLFFEASFVRLLSVLYLLAVSVAEQQTLGYIDVDTPVAGVCECISGIVSNASAVYYPPSKEYTAGIRHWSATNSLNATCVVEPGTALDVVDMLGVLSVFRQPFAVKGGGHSCNPGFSSTAGVQISMTRLNQVTVNKAEGTVDIGAGAIWDDVYEALEPYGVMVAGGRIPGVGVGGFILGGGFSWKSNQYGLAIDTLVAIELVLPQGTVMQVTAADDDLWFGLKGGFNNFGIVTRFTLRSHPQTDVWAGLLLIAAIHLNEFNAAIVKFEANVKDTKASLAPAFVTTPILAAMLFYDGPSQPEGIFDDFLAIPTVNGEVHTQSFKSFMKSLAGLVAAAPGHRIYSAGVPVLGYPSAVIDTIYNETAFWAEHFAALDPTFAVTNALEPFDSGVFSHGSRSAYPPDRARALYPTNLAWAWTNASLDSAVHNALFQSARAIEAAATAEGQNLSNAATYANYALFGLPLEDIYGEHLPRLRGIKKKYDPSGIMDLAGGFKF</sequence>
<organism evidence="1 2">
    <name type="scientific">Artomyces pyxidatus</name>
    <dbReference type="NCBI Taxonomy" id="48021"/>
    <lineage>
        <taxon>Eukaryota</taxon>
        <taxon>Fungi</taxon>
        <taxon>Dikarya</taxon>
        <taxon>Basidiomycota</taxon>
        <taxon>Agaricomycotina</taxon>
        <taxon>Agaricomycetes</taxon>
        <taxon>Russulales</taxon>
        <taxon>Auriscalpiaceae</taxon>
        <taxon>Artomyces</taxon>
    </lineage>
</organism>
<dbReference type="EMBL" id="MU277201">
    <property type="protein sequence ID" value="KAI0063733.1"/>
    <property type="molecule type" value="Genomic_DNA"/>
</dbReference>
<comment type="caution">
    <text evidence="1">The sequence shown here is derived from an EMBL/GenBank/DDBJ whole genome shotgun (WGS) entry which is preliminary data.</text>
</comment>
<reference evidence="1" key="1">
    <citation type="submission" date="2021-03" db="EMBL/GenBank/DDBJ databases">
        <authorList>
            <consortium name="DOE Joint Genome Institute"/>
            <person name="Ahrendt S."/>
            <person name="Looney B.P."/>
            <person name="Miyauchi S."/>
            <person name="Morin E."/>
            <person name="Drula E."/>
            <person name="Courty P.E."/>
            <person name="Chicoki N."/>
            <person name="Fauchery L."/>
            <person name="Kohler A."/>
            <person name="Kuo A."/>
            <person name="Labutti K."/>
            <person name="Pangilinan J."/>
            <person name="Lipzen A."/>
            <person name="Riley R."/>
            <person name="Andreopoulos W."/>
            <person name="He G."/>
            <person name="Johnson J."/>
            <person name="Barry K.W."/>
            <person name="Grigoriev I.V."/>
            <person name="Nagy L."/>
            <person name="Hibbett D."/>
            <person name="Henrissat B."/>
            <person name="Matheny P.B."/>
            <person name="Labbe J."/>
            <person name="Martin F."/>
        </authorList>
    </citation>
    <scope>NUCLEOTIDE SEQUENCE</scope>
    <source>
        <strain evidence="1">HHB10654</strain>
    </source>
</reference>
<evidence type="ECO:0000313" key="2">
    <source>
        <dbReference type="Proteomes" id="UP000814140"/>
    </source>
</evidence>
<dbReference type="Proteomes" id="UP000814140">
    <property type="component" value="Unassembled WGS sequence"/>
</dbReference>
<accession>A0ACB8T4P0</accession>